<comment type="caution">
    <text evidence="2">The sequence shown here is derived from an EMBL/GenBank/DDBJ whole genome shotgun (WGS) entry which is preliminary data.</text>
</comment>
<evidence type="ECO:0000313" key="3">
    <source>
        <dbReference type="Proteomes" id="UP001470752"/>
    </source>
</evidence>
<dbReference type="PROSITE" id="PS50104">
    <property type="entry name" value="TIR"/>
    <property type="match status" value="1"/>
</dbReference>
<protein>
    <submittedName>
        <fullName evidence="2">TIR domain-containing protein</fullName>
    </submittedName>
</protein>
<dbReference type="PANTHER" id="PTHR47197">
    <property type="entry name" value="PROTEIN NIRF"/>
    <property type="match status" value="1"/>
</dbReference>
<dbReference type="PANTHER" id="PTHR47197:SF3">
    <property type="entry name" value="DIHYDRO-HEME D1 DEHYDROGENASE"/>
    <property type="match status" value="1"/>
</dbReference>
<dbReference type="Gene3D" id="3.40.50.10140">
    <property type="entry name" value="Toll/interleukin-1 receptor homology (TIR) domain"/>
    <property type="match status" value="1"/>
</dbReference>
<name>A0ABV1CIM8_9FIRM</name>
<dbReference type="InterPro" id="IPR011048">
    <property type="entry name" value="Haem_d1_sf"/>
</dbReference>
<proteinExistence type="predicted"/>
<dbReference type="EMBL" id="JBBNFW010000085">
    <property type="protein sequence ID" value="MEQ2411775.1"/>
    <property type="molecule type" value="Genomic_DNA"/>
</dbReference>
<dbReference type="SUPFAM" id="SSF50998">
    <property type="entry name" value="Quinoprotein alcohol dehydrogenase-like"/>
    <property type="match status" value="1"/>
</dbReference>
<dbReference type="InterPro" id="IPR000157">
    <property type="entry name" value="TIR_dom"/>
</dbReference>
<dbReference type="Gene3D" id="2.130.10.10">
    <property type="entry name" value="YVTN repeat-like/Quinoprotein amine dehydrogenase"/>
    <property type="match status" value="2"/>
</dbReference>
<dbReference type="SUPFAM" id="SSF52200">
    <property type="entry name" value="Toll/Interleukin receptor TIR domain"/>
    <property type="match status" value="1"/>
</dbReference>
<reference evidence="2 3" key="1">
    <citation type="submission" date="2024-04" db="EMBL/GenBank/DDBJ databases">
        <title>Human intestinal bacterial collection.</title>
        <authorList>
            <person name="Pauvert C."/>
            <person name="Hitch T.C.A."/>
            <person name="Clavel T."/>
        </authorList>
    </citation>
    <scope>NUCLEOTIDE SEQUENCE [LARGE SCALE GENOMIC DNA]</scope>
    <source>
        <strain evidence="2 3">CLA-AA-H161</strain>
    </source>
</reference>
<dbReference type="Pfam" id="PF13676">
    <property type="entry name" value="TIR_2"/>
    <property type="match status" value="1"/>
</dbReference>
<keyword evidence="3" id="KW-1185">Reference proteome</keyword>
<dbReference type="InterPro" id="IPR035897">
    <property type="entry name" value="Toll_tir_struct_dom_sf"/>
</dbReference>
<evidence type="ECO:0000313" key="2">
    <source>
        <dbReference type="EMBL" id="MEQ2411775.1"/>
    </source>
</evidence>
<dbReference type="InterPro" id="IPR015943">
    <property type="entry name" value="WD40/YVTN_repeat-like_dom_sf"/>
</dbReference>
<dbReference type="InterPro" id="IPR011047">
    <property type="entry name" value="Quinoprotein_ADH-like_sf"/>
</dbReference>
<organism evidence="2 3">
    <name type="scientific">Blautia acetigignens</name>
    <dbReference type="NCBI Taxonomy" id="2981783"/>
    <lineage>
        <taxon>Bacteria</taxon>
        <taxon>Bacillati</taxon>
        <taxon>Bacillota</taxon>
        <taxon>Clostridia</taxon>
        <taxon>Lachnospirales</taxon>
        <taxon>Lachnospiraceae</taxon>
        <taxon>Blautia</taxon>
    </lineage>
</organism>
<dbReference type="InterPro" id="IPR051200">
    <property type="entry name" value="Host-pathogen_enzymatic-act"/>
</dbReference>
<dbReference type="RefSeq" id="WP_349082326.1">
    <property type="nucleotide sequence ID" value="NZ_JBBNFW010000085.1"/>
</dbReference>
<sequence length="976" mass="108501">MGNWKYTAFISYRHGGNDEFAAKTLHNMLENYRVPAKLAAKLGRKKVGRIFRDVDELPSSSSLYNNIEEALGQSEFLIVICTPRLQESKWCMREIELFQKLRGSDHIIAVLAEGEPVDSFPYAITHPVINGQEVEVEPLAADVRGETPAKQKHKMRVEQLRIVAAMLHCEFDQLRQREQQRQLQRGIAAGGVSFAVVCAFLAMSVRENQKLQKQVQKTQSAQSYLLAEYSDTAYSADNLKLAAMLAMEGLPEDLGDDRPFEGAAMASLTNALQTYDYQKGYAARSNVKTQTMDAVLVSPYDDYIAYIDLVSSSDYTLHFYDIAAGKVVADFPVNPDYNGYRSCNSKAAFFGDHRCAIAGKEGLQVIDMNTMEVLWEGAYGMTVSASADGSRVSVFNIEENSLTVYTADGTLLSECSWENGEAVFFGMSDDGRYAAVAEVVDEDNNEQNNLYIINTNTGNTVKYLDDVKYENCVFNDSSWCGNKLFFTYGGDELYGYVDMDQNQVHKTTSKIETDICYADSRRGLIYFRDGNQLNCASMETGEVEKTYSAARNIADVVYTGDGKKNTTFAVSDSDGTLEYVDFTKDPYRIGSLAGDGKECSEICIGDTYAVTYTYNDYEFRIYQKNNRSTSQTASMKKRSNEKVAHLIRRERMLAVNCTDNSYMVNLSTMNGAEFDNEVSYMNVINDNLVSCDNLDGTISVYDGETGELLTDLPDGVGGNLETDAAYMVEDGVMKKYSYDKTDKSADEVEPVYTEEVPEDCIMAFISKDGYLVEERNDGGDTSTLVVLDPDRKEVLSVEETGASSSGEADYVLYQPAGETDYVLYNFAEKKEIARMDLGEFSWMECVNGGYAFLCSSDKGAYIVDTSTGEVILTISQASTLYTFDAPEGQPYFTALYLSDNGETRLDVYSREEPSSPIARIKGGLGMNEKGEVLIFDGVDTIYGVPFLSMDETYANGKEFLNGEGLTDEQKAAYHCD</sequence>
<dbReference type="Proteomes" id="UP001470752">
    <property type="component" value="Unassembled WGS sequence"/>
</dbReference>
<evidence type="ECO:0000259" key="1">
    <source>
        <dbReference type="PROSITE" id="PS50104"/>
    </source>
</evidence>
<feature type="domain" description="TIR" evidence="1">
    <location>
        <begin position="4"/>
        <end position="163"/>
    </location>
</feature>
<dbReference type="SUPFAM" id="SSF51004">
    <property type="entry name" value="C-terminal (heme d1) domain of cytochrome cd1-nitrite reductase"/>
    <property type="match status" value="1"/>
</dbReference>
<accession>A0ABV1CIM8</accession>
<gene>
    <name evidence="2" type="ORF">AAAX94_01765</name>
</gene>